<keyword evidence="1" id="KW-0812">Transmembrane</keyword>
<protein>
    <submittedName>
        <fullName evidence="2">Uncharacterized protein</fullName>
    </submittedName>
</protein>
<sequence>MLYIYFLMENIRKFIINRIFALYITHRAVIQAGVCGFILHTPAYFFYGTRQDCIY</sequence>
<accession>A0A8S5PYI3</accession>
<feature type="transmembrane region" description="Helical" evidence="1">
    <location>
        <begin position="20"/>
        <end position="39"/>
    </location>
</feature>
<proteinExistence type="predicted"/>
<reference evidence="2" key="1">
    <citation type="journal article" date="2021" name="Proc. Natl. Acad. Sci. U.S.A.">
        <title>A Catalog of Tens of Thousands of Viruses from Human Metagenomes Reveals Hidden Associations with Chronic Diseases.</title>
        <authorList>
            <person name="Tisza M.J."/>
            <person name="Buck C.B."/>
        </authorList>
    </citation>
    <scope>NUCLEOTIDE SEQUENCE</scope>
    <source>
        <strain evidence="2">CtXwe21</strain>
    </source>
</reference>
<evidence type="ECO:0000313" key="2">
    <source>
        <dbReference type="EMBL" id="DAE11824.1"/>
    </source>
</evidence>
<evidence type="ECO:0000256" key="1">
    <source>
        <dbReference type="SAM" id="Phobius"/>
    </source>
</evidence>
<name>A0A8S5PYI3_9CAUD</name>
<keyword evidence="1" id="KW-1133">Transmembrane helix</keyword>
<dbReference type="EMBL" id="BK015537">
    <property type="protein sequence ID" value="DAE11824.1"/>
    <property type="molecule type" value="Genomic_DNA"/>
</dbReference>
<organism evidence="2">
    <name type="scientific">Myoviridae sp. ctXwe21</name>
    <dbReference type="NCBI Taxonomy" id="2825123"/>
    <lineage>
        <taxon>Viruses</taxon>
        <taxon>Duplodnaviria</taxon>
        <taxon>Heunggongvirae</taxon>
        <taxon>Uroviricota</taxon>
        <taxon>Caudoviricetes</taxon>
    </lineage>
</organism>
<keyword evidence="1" id="KW-0472">Membrane</keyword>